<evidence type="ECO:0000256" key="1">
    <source>
        <dbReference type="SAM" id="MobiDB-lite"/>
    </source>
</evidence>
<organism evidence="2 3">
    <name type="scientific">Phytophthora fragariaefolia</name>
    <dbReference type="NCBI Taxonomy" id="1490495"/>
    <lineage>
        <taxon>Eukaryota</taxon>
        <taxon>Sar</taxon>
        <taxon>Stramenopiles</taxon>
        <taxon>Oomycota</taxon>
        <taxon>Peronosporomycetes</taxon>
        <taxon>Peronosporales</taxon>
        <taxon>Peronosporaceae</taxon>
        <taxon>Phytophthora</taxon>
    </lineage>
</organism>
<accession>A0A9W6TN77</accession>
<proteinExistence type="predicted"/>
<dbReference type="AlphaFoldDB" id="A0A9W6TN77"/>
<protein>
    <submittedName>
        <fullName evidence="2">Unnamed protein product</fullName>
    </submittedName>
</protein>
<dbReference type="EMBL" id="BSXT01000063">
    <property type="protein sequence ID" value="GMF16459.1"/>
    <property type="molecule type" value="Genomic_DNA"/>
</dbReference>
<sequence length="96" mass="10086">MCEPPTASRSELQSSAFDESQISLRGVFYLYSTPHDAMTAQGPAKTADAATTEAWPPTTPPAPADVPAPDTTTTVDVVDVTMDWRGVDGNSGSLDN</sequence>
<comment type="caution">
    <text evidence="2">The sequence shown here is derived from an EMBL/GenBank/DDBJ whole genome shotgun (WGS) entry which is preliminary data.</text>
</comment>
<dbReference type="Proteomes" id="UP001165121">
    <property type="component" value="Unassembled WGS sequence"/>
</dbReference>
<feature type="region of interest" description="Disordered" evidence="1">
    <location>
        <begin position="38"/>
        <end position="71"/>
    </location>
</feature>
<name>A0A9W6TN77_9STRA</name>
<evidence type="ECO:0000313" key="2">
    <source>
        <dbReference type="EMBL" id="GMF16459.1"/>
    </source>
</evidence>
<evidence type="ECO:0000313" key="3">
    <source>
        <dbReference type="Proteomes" id="UP001165121"/>
    </source>
</evidence>
<reference evidence="2" key="1">
    <citation type="submission" date="2023-04" db="EMBL/GenBank/DDBJ databases">
        <title>Phytophthora fragariaefolia NBRC 109709.</title>
        <authorList>
            <person name="Ichikawa N."/>
            <person name="Sato H."/>
            <person name="Tonouchi N."/>
        </authorList>
    </citation>
    <scope>NUCLEOTIDE SEQUENCE</scope>
    <source>
        <strain evidence="2">NBRC 109709</strain>
    </source>
</reference>
<gene>
    <name evidence="2" type="ORF">Pfra01_000082300</name>
</gene>
<feature type="compositionally biased region" description="Low complexity" evidence="1">
    <location>
        <begin position="46"/>
        <end position="56"/>
    </location>
</feature>
<keyword evidence="3" id="KW-1185">Reference proteome</keyword>
<feature type="compositionally biased region" description="Pro residues" evidence="1">
    <location>
        <begin position="57"/>
        <end position="66"/>
    </location>
</feature>